<evidence type="ECO:0000256" key="3">
    <source>
        <dbReference type="SAM" id="SignalP"/>
    </source>
</evidence>
<keyword evidence="2" id="KW-0472">Membrane</keyword>
<feature type="transmembrane region" description="Helical" evidence="2">
    <location>
        <begin position="258"/>
        <end position="280"/>
    </location>
</feature>
<protein>
    <submittedName>
        <fullName evidence="5">Uncharacterized protein DUF4349</fullName>
    </submittedName>
</protein>
<keyword evidence="2" id="KW-1133">Transmembrane helix</keyword>
<reference evidence="5 6" key="1">
    <citation type="submission" date="2019-06" db="EMBL/GenBank/DDBJ databases">
        <title>Sequencing the genomes of 1000 actinobacteria strains.</title>
        <authorList>
            <person name="Klenk H.-P."/>
        </authorList>
    </citation>
    <scope>NUCLEOTIDE SEQUENCE [LARGE SCALE GENOMIC DNA]</scope>
    <source>
        <strain evidence="5 6">DSM 45679</strain>
    </source>
</reference>
<sequence length="297" mass="30898">MRARAKPSAMMLVVLGMTVGLLSGCTGERDAAAPHRASAGAGDARAESGNAADAPAAQGGEGDRGGGATVRIDGADRKLARTARLELTAADVSATVRRARQVATGAGGYTGQERVDGHSASVEVVVPSDQLDAVLGELTSLGEVVRRQQRTEDVTEQVVDVESRLASQRASVQRVRALLERASSISEITSVESELTERQSELESLQARQEALAGRVATATVSLSVSRSAVAAEQDEDGVLGGLAAGWRAFTGFLGDALTVLAAALPFLAFFGLPAAAGAWQLFRRRRRRVVGEPVPE</sequence>
<keyword evidence="2" id="KW-0812">Transmembrane</keyword>
<organism evidence="5 6">
    <name type="scientific">Amycolatopsis cihanbeyliensis</name>
    <dbReference type="NCBI Taxonomy" id="1128664"/>
    <lineage>
        <taxon>Bacteria</taxon>
        <taxon>Bacillati</taxon>
        <taxon>Actinomycetota</taxon>
        <taxon>Actinomycetes</taxon>
        <taxon>Pseudonocardiales</taxon>
        <taxon>Pseudonocardiaceae</taxon>
        <taxon>Amycolatopsis</taxon>
    </lineage>
</organism>
<dbReference type="AlphaFoldDB" id="A0A542DJU7"/>
<proteinExistence type="predicted"/>
<evidence type="ECO:0000313" key="6">
    <source>
        <dbReference type="Proteomes" id="UP000320876"/>
    </source>
</evidence>
<feature type="region of interest" description="Disordered" evidence="1">
    <location>
        <begin position="33"/>
        <end position="70"/>
    </location>
</feature>
<evidence type="ECO:0000313" key="5">
    <source>
        <dbReference type="EMBL" id="TQJ03369.1"/>
    </source>
</evidence>
<evidence type="ECO:0000259" key="4">
    <source>
        <dbReference type="Pfam" id="PF14257"/>
    </source>
</evidence>
<gene>
    <name evidence="5" type="ORF">FB471_3125</name>
</gene>
<feature type="compositionally biased region" description="Low complexity" evidence="1">
    <location>
        <begin position="34"/>
        <end position="43"/>
    </location>
</feature>
<feature type="chain" id="PRO_5038480651" evidence="3">
    <location>
        <begin position="23"/>
        <end position="297"/>
    </location>
</feature>
<dbReference type="InterPro" id="IPR025645">
    <property type="entry name" value="DUF4349"/>
</dbReference>
<keyword evidence="6" id="KW-1185">Reference proteome</keyword>
<dbReference type="PROSITE" id="PS51257">
    <property type="entry name" value="PROKAR_LIPOPROTEIN"/>
    <property type="match status" value="1"/>
</dbReference>
<dbReference type="RefSeq" id="WP_246076422.1">
    <property type="nucleotide sequence ID" value="NZ_VFML01000001.1"/>
</dbReference>
<comment type="caution">
    <text evidence="5">The sequence shown here is derived from an EMBL/GenBank/DDBJ whole genome shotgun (WGS) entry which is preliminary data.</text>
</comment>
<accession>A0A542DJU7</accession>
<dbReference type="Pfam" id="PF14257">
    <property type="entry name" value="DUF4349"/>
    <property type="match status" value="1"/>
</dbReference>
<feature type="domain" description="DUF4349" evidence="4">
    <location>
        <begin position="77"/>
        <end position="276"/>
    </location>
</feature>
<dbReference type="EMBL" id="VFML01000001">
    <property type="protein sequence ID" value="TQJ03369.1"/>
    <property type="molecule type" value="Genomic_DNA"/>
</dbReference>
<evidence type="ECO:0000256" key="2">
    <source>
        <dbReference type="SAM" id="Phobius"/>
    </source>
</evidence>
<keyword evidence="3" id="KW-0732">Signal</keyword>
<dbReference type="Proteomes" id="UP000320876">
    <property type="component" value="Unassembled WGS sequence"/>
</dbReference>
<evidence type="ECO:0000256" key="1">
    <source>
        <dbReference type="SAM" id="MobiDB-lite"/>
    </source>
</evidence>
<feature type="signal peptide" evidence="3">
    <location>
        <begin position="1"/>
        <end position="22"/>
    </location>
</feature>
<name>A0A542DJU7_AMYCI</name>